<comment type="caution">
    <text evidence="2">The sequence shown here is derived from an EMBL/GenBank/DDBJ whole genome shotgun (WGS) entry which is preliminary data.</text>
</comment>
<accession>A0A2S8SUR8</accession>
<sequence>MKLRFLGTGTSYGVPYIGCKCAVCTSNDPRDKRLRSSIFVEDDDLKLIVDTGPDFRQQCLRAGIDHISAILWTHLHNDHIIGLDDVRPLTDRQGYIDGYTDAATLARLQLIFDYVFVAGRNHGGFPRVTPHIIEAFGTLKFGEISVTPLPIFHGTRPIFSYEFEKAGKRIVYATDCSAIPDESLERMKGCEIFIVDALRQSAHPNHFSVSQALEATAKIAPGRAFFTHITHELGHAETQATLPDGVELAFDGLEVEL</sequence>
<dbReference type="OrthoDB" id="9800940at2"/>
<evidence type="ECO:0000313" key="2">
    <source>
        <dbReference type="EMBL" id="PQV64542.1"/>
    </source>
</evidence>
<evidence type="ECO:0000259" key="1">
    <source>
        <dbReference type="SMART" id="SM00849"/>
    </source>
</evidence>
<dbReference type="Proteomes" id="UP000237684">
    <property type="component" value="Unassembled WGS sequence"/>
</dbReference>
<dbReference type="SUPFAM" id="SSF56281">
    <property type="entry name" value="Metallo-hydrolase/oxidoreductase"/>
    <property type="match status" value="1"/>
</dbReference>
<dbReference type="SMART" id="SM00849">
    <property type="entry name" value="Lactamase_B"/>
    <property type="match status" value="1"/>
</dbReference>
<dbReference type="PANTHER" id="PTHR42663">
    <property type="entry name" value="HYDROLASE C777.06C-RELATED-RELATED"/>
    <property type="match status" value="1"/>
</dbReference>
<proteinExistence type="predicted"/>
<reference evidence="2 3" key="1">
    <citation type="journal article" date="2018" name="Syst. Appl. Microbiol.">
        <title>Abditibacterium utsteinense sp. nov., the first cultivated member of candidate phylum FBP, isolated from ice-free Antarctic soil samples.</title>
        <authorList>
            <person name="Tahon G."/>
            <person name="Tytgat B."/>
            <person name="Lebbe L."/>
            <person name="Carlier A."/>
            <person name="Willems A."/>
        </authorList>
    </citation>
    <scope>NUCLEOTIDE SEQUENCE [LARGE SCALE GENOMIC DNA]</scope>
    <source>
        <strain evidence="2 3">LMG 29911</strain>
    </source>
</reference>
<evidence type="ECO:0000313" key="3">
    <source>
        <dbReference type="Proteomes" id="UP000237684"/>
    </source>
</evidence>
<dbReference type="EMBL" id="NIGF01000004">
    <property type="protein sequence ID" value="PQV64542.1"/>
    <property type="molecule type" value="Genomic_DNA"/>
</dbReference>
<organism evidence="2 3">
    <name type="scientific">Abditibacterium utsteinense</name>
    <dbReference type="NCBI Taxonomy" id="1960156"/>
    <lineage>
        <taxon>Bacteria</taxon>
        <taxon>Pseudomonadati</taxon>
        <taxon>Abditibacteriota</taxon>
        <taxon>Abditibacteriia</taxon>
        <taxon>Abditibacteriales</taxon>
        <taxon>Abditibacteriaceae</taxon>
        <taxon>Abditibacterium</taxon>
    </lineage>
</organism>
<dbReference type="PANTHER" id="PTHR42663:SF6">
    <property type="entry name" value="HYDROLASE C777.06C-RELATED"/>
    <property type="match status" value="1"/>
</dbReference>
<dbReference type="CDD" id="cd16279">
    <property type="entry name" value="metallo-hydrolase-like_MBL-fold"/>
    <property type="match status" value="1"/>
</dbReference>
<dbReference type="InParanoid" id="A0A2S8SUR8"/>
<keyword evidence="3" id="KW-1185">Reference proteome</keyword>
<dbReference type="InterPro" id="IPR001279">
    <property type="entry name" value="Metallo-B-lactamas"/>
</dbReference>
<dbReference type="Gene3D" id="3.60.15.10">
    <property type="entry name" value="Ribonuclease Z/Hydroxyacylglutathione hydrolase-like"/>
    <property type="match status" value="1"/>
</dbReference>
<gene>
    <name evidence="2" type="ORF">B1R32_10435</name>
</gene>
<protein>
    <submittedName>
        <fullName evidence="2">Phosphoribosyl 1,2-cyclic phosphate phosphodiesterase</fullName>
    </submittedName>
</protein>
<dbReference type="RefSeq" id="WP_105482923.1">
    <property type="nucleotide sequence ID" value="NZ_NIGF01000004.1"/>
</dbReference>
<name>A0A2S8SUR8_9BACT</name>
<feature type="domain" description="Metallo-beta-lactamase" evidence="1">
    <location>
        <begin position="34"/>
        <end position="228"/>
    </location>
</feature>
<dbReference type="Pfam" id="PF12706">
    <property type="entry name" value="Lactamase_B_2"/>
    <property type="match status" value="1"/>
</dbReference>
<dbReference type="InterPro" id="IPR036866">
    <property type="entry name" value="RibonucZ/Hydroxyglut_hydro"/>
</dbReference>
<dbReference type="AlphaFoldDB" id="A0A2S8SUR8"/>